<accession>A0ABZ2WD79</accession>
<feature type="transmembrane region" description="Helical" evidence="7">
    <location>
        <begin position="332"/>
        <end position="353"/>
    </location>
</feature>
<sequence>MKYPVAIWMLAIGAFAIGMSEFVIMGLLPNIARDFDVSVSQAGQLITGYALGVAIGGPILVMLTIKWNRKYLLLALMGIFILGNLAVSFSPSYGLMMTSRIITSLAHGSFFGIGSILAASMVRPEKRASAMALMFMGLSLSNILGVPFGTLVGQNFGWPMTFIIISIIGALALIGIIVFVPMQRDTVKSSVLNELKILKEKRLWLTLAVTLFGFSSVFAYFTYISSVLTEVSHVQEHLISFLLIIFGVGVTLGNIVGGKLADKNINKALQVIFVVFILYFILLYFIQMNGFLMVAGIFFFGLIGFSMSPSLQFKSTLISKDAPTLASTLNQSAFNLGNALGAFIGGVVVTNLPLASLSLIAPILTAIGLVFLSISIVVERKEGMAPS</sequence>
<dbReference type="RefSeq" id="WP_069823534.1">
    <property type="nucleotide sequence ID" value="NZ_CP125718.1"/>
</dbReference>
<feature type="transmembrane region" description="Helical" evidence="7">
    <location>
        <begin position="48"/>
        <end position="65"/>
    </location>
</feature>
<feature type="domain" description="Major facilitator superfamily (MFS) profile" evidence="8">
    <location>
        <begin position="6"/>
        <end position="380"/>
    </location>
</feature>
<keyword evidence="5 7" id="KW-1133">Transmembrane helix</keyword>
<keyword evidence="3" id="KW-1003">Cell membrane</keyword>
<evidence type="ECO:0000256" key="2">
    <source>
        <dbReference type="ARBA" id="ARBA00022448"/>
    </source>
</evidence>
<dbReference type="CDD" id="cd17324">
    <property type="entry name" value="MFS_NepI_like"/>
    <property type="match status" value="1"/>
</dbReference>
<dbReference type="InterPro" id="IPR036259">
    <property type="entry name" value="MFS_trans_sf"/>
</dbReference>
<keyword evidence="6 7" id="KW-0472">Membrane</keyword>
<keyword evidence="2" id="KW-0813">Transport</keyword>
<dbReference type="InterPro" id="IPR020846">
    <property type="entry name" value="MFS_dom"/>
</dbReference>
<feature type="transmembrane region" description="Helical" evidence="7">
    <location>
        <begin position="131"/>
        <end position="152"/>
    </location>
</feature>
<evidence type="ECO:0000256" key="5">
    <source>
        <dbReference type="ARBA" id="ARBA00022989"/>
    </source>
</evidence>
<dbReference type="PANTHER" id="PTHR43124">
    <property type="entry name" value="PURINE EFFLUX PUMP PBUE"/>
    <property type="match status" value="1"/>
</dbReference>
<proteinExistence type="predicted"/>
<feature type="transmembrane region" description="Helical" evidence="7">
    <location>
        <begin position="101"/>
        <end position="119"/>
    </location>
</feature>
<name>A0ABZ2WD79_9STAP</name>
<evidence type="ECO:0000313" key="9">
    <source>
        <dbReference type="EMBL" id="WZG10158.1"/>
    </source>
</evidence>
<feature type="transmembrane region" description="Helical" evidence="7">
    <location>
        <begin position="359"/>
        <end position="378"/>
    </location>
</feature>
<evidence type="ECO:0000256" key="7">
    <source>
        <dbReference type="SAM" id="Phobius"/>
    </source>
</evidence>
<keyword evidence="10" id="KW-1185">Reference proteome</keyword>
<dbReference type="InterPro" id="IPR050189">
    <property type="entry name" value="MFS_Efflux_Transporters"/>
</dbReference>
<comment type="subcellular location">
    <subcellularLocation>
        <location evidence="1">Cell membrane</location>
        <topology evidence="1">Multi-pass membrane protein</topology>
    </subcellularLocation>
</comment>
<feature type="transmembrane region" description="Helical" evidence="7">
    <location>
        <begin position="7"/>
        <end position="28"/>
    </location>
</feature>
<keyword evidence="4 7" id="KW-0812">Transmembrane</keyword>
<dbReference type="PROSITE" id="PS50850">
    <property type="entry name" value="MFS"/>
    <property type="match status" value="1"/>
</dbReference>
<dbReference type="InterPro" id="IPR011701">
    <property type="entry name" value="MFS"/>
</dbReference>
<evidence type="ECO:0000313" key="10">
    <source>
        <dbReference type="Proteomes" id="UP001468345"/>
    </source>
</evidence>
<evidence type="ECO:0000256" key="1">
    <source>
        <dbReference type="ARBA" id="ARBA00004651"/>
    </source>
</evidence>
<protein>
    <submittedName>
        <fullName evidence="9">MFS transporter</fullName>
    </submittedName>
</protein>
<organism evidence="9 10">
    <name type="scientific">Staphylococcus casei</name>
    <dbReference type="NCBI Taxonomy" id="201828"/>
    <lineage>
        <taxon>Bacteria</taxon>
        <taxon>Bacillati</taxon>
        <taxon>Bacillota</taxon>
        <taxon>Bacilli</taxon>
        <taxon>Bacillales</taxon>
        <taxon>Staphylococcaceae</taxon>
        <taxon>Staphylococcus</taxon>
    </lineage>
</organism>
<dbReference type="Proteomes" id="UP001468345">
    <property type="component" value="Chromosome"/>
</dbReference>
<feature type="transmembrane region" description="Helical" evidence="7">
    <location>
        <begin position="203"/>
        <end position="225"/>
    </location>
</feature>
<evidence type="ECO:0000256" key="3">
    <source>
        <dbReference type="ARBA" id="ARBA00022475"/>
    </source>
</evidence>
<evidence type="ECO:0000259" key="8">
    <source>
        <dbReference type="PROSITE" id="PS50850"/>
    </source>
</evidence>
<feature type="transmembrane region" description="Helical" evidence="7">
    <location>
        <begin position="268"/>
        <end position="286"/>
    </location>
</feature>
<evidence type="ECO:0000256" key="6">
    <source>
        <dbReference type="ARBA" id="ARBA00023136"/>
    </source>
</evidence>
<feature type="transmembrane region" description="Helical" evidence="7">
    <location>
        <begin position="158"/>
        <end position="182"/>
    </location>
</feature>
<dbReference type="PANTHER" id="PTHR43124:SF8">
    <property type="entry name" value="INNER MEMBRANE TRANSPORT PROTEIN YDHP"/>
    <property type="match status" value="1"/>
</dbReference>
<feature type="transmembrane region" description="Helical" evidence="7">
    <location>
        <begin position="292"/>
        <end position="311"/>
    </location>
</feature>
<gene>
    <name evidence="9" type="ORF">SHJJP9002_002139</name>
</gene>
<dbReference type="SUPFAM" id="SSF103473">
    <property type="entry name" value="MFS general substrate transporter"/>
    <property type="match status" value="1"/>
</dbReference>
<reference evidence="9 10" key="1">
    <citation type="journal article" date="2024" name="ISME J.">
        <title>Staphylococcus epidermidis bacteriocin A37 kills natural competitors with a unique mechanism of action.</title>
        <authorList>
            <person name="Puls J.S."/>
            <person name="Winnerling B."/>
            <person name="Power J.J."/>
            <person name="Kruger A.M."/>
            <person name="Brajtenbach D."/>
            <person name="Johnson M."/>
            <person name="Bilici K."/>
            <person name="Camus L."/>
            <person name="Fliesswasser T."/>
            <person name="Schneider T."/>
            <person name="Sahl H.G."/>
            <person name="Ghosal D."/>
            <person name="Kubitscheck U."/>
            <person name="Heilbronner S."/>
            <person name="Grein F."/>
        </authorList>
    </citation>
    <scope>NUCLEOTIDE SEQUENCE [LARGE SCALE GENOMIC DNA]</scope>
    <source>
        <strain evidence="9 10">SCK7</strain>
    </source>
</reference>
<dbReference type="Gene3D" id="1.20.1250.20">
    <property type="entry name" value="MFS general substrate transporter like domains"/>
    <property type="match status" value="1"/>
</dbReference>
<evidence type="ECO:0000256" key="4">
    <source>
        <dbReference type="ARBA" id="ARBA00022692"/>
    </source>
</evidence>
<dbReference type="EMBL" id="CP133006">
    <property type="protein sequence ID" value="WZG10158.1"/>
    <property type="molecule type" value="Genomic_DNA"/>
</dbReference>
<feature type="transmembrane region" description="Helical" evidence="7">
    <location>
        <begin position="237"/>
        <end position="256"/>
    </location>
</feature>
<dbReference type="Pfam" id="PF07690">
    <property type="entry name" value="MFS_1"/>
    <property type="match status" value="1"/>
</dbReference>
<feature type="transmembrane region" description="Helical" evidence="7">
    <location>
        <begin position="72"/>
        <end position="89"/>
    </location>
</feature>